<keyword evidence="3" id="KW-1185">Reference proteome</keyword>
<evidence type="ECO:0000313" key="3">
    <source>
        <dbReference type="Proteomes" id="UP001596274"/>
    </source>
</evidence>
<dbReference type="AlphaFoldDB" id="A0ABD5T4X7"/>
<comment type="caution">
    <text evidence="2">The sequence shown here is derived from an EMBL/GenBank/DDBJ whole genome shotgun (WGS) entry which is preliminary data.</text>
</comment>
<dbReference type="PANTHER" id="PTHR16537">
    <property type="entry name" value="SJOEGREN SYNDROME/SCLERODERMA AUTOANTIGEN 1"/>
    <property type="match status" value="1"/>
</dbReference>
<feature type="non-terminal residue" evidence="2">
    <location>
        <position position="205"/>
    </location>
</feature>
<name>A0ABD5T4X7_9EURY</name>
<protein>
    <submittedName>
        <fullName evidence="2">Sjogren's syndrome/scleroderma autoantigen 1 family protein</fullName>
    </submittedName>
</protein>
<organism evidence="2 3">
    <name type="scientific">Halorubrum pallidum</name>
    <dbReference type="NCBI Taxonomy" id="1526114"/>
    <lineage>
        <taxon>Archaea</taxon>
        <taxon>Methanobacteriati</taxon>
        <taxon>Methanobacteriota</taxon>
        <taxon>Stenosarchaea group</taxon>
        <taxon>Halobacteria</taxon>
        <taxon>Halobacteriales</taxon>
        <taxon>Haloferacaceae</taxon>
        <taxon>Halorubrum</taxon>
    </lineage>
</organism>
<evidence type="ECO:0000256" key="1">
    <source>
        <dbReference type="SAM" id="MobiDB-lite"/>
    </source>
</evidence>
<dbReference type="EMBL" id="JBHSWT010000082">
    <property type="protein sequence ID" value="MFC6770553.1"/>
    <property type="molecule type" value="Genomic_DNA"/>
</dbReference>
<feature type="compositionally biased region" description="Low complexity" evidence="1">
    <location>
        <begin position="72"/>
        <end position="83"/>
    </location>
</feature>
<evidence type="ECO:0000313" key="2">
    <source>
        <dbReference type="EMBL" id="MFC6770553.1"/>
    </source>
</evidence>
<proteinExistence type="predicted"/>
<feature type="compositionally biased region" description="Basic and acidic residues" evidence="1">
    <location>
        <begin position="1"/>
        <end position="30"/>
    </location>
</feature>
<feature type="compositionally biased region" description="Polar residues" evidence="1">
    <location>
        <begin position="84"/>
        <end position="94"/>
    </location>
</feature>
<feature type="compositionally biased region" description="Basic and acidic residues" evidence="1">
    <location>
        <begin position="48"/>
        <end position="60"/>
    </location>
</feature>
<reference evidence="2 3" key="1">
    <citation type="journal article" date="2019" name="Int. J. Syst. Evol. Microbiol.">
        <title>The Global Catalogue of Microorganisms (GCM) 10K type strain sequencing project: providing services to taxonomists for standard genome sequencing and annotation.</title>
        <authorList>
            <consortium name="The Broad Institute Genomics Platform"/>
            <consortium name="The Broad Institute Genome Sequencing Center for Infectious Disease"/>
            <person name="Wu L."/>
            <person name="Ma J."/>
        </authorList>
    </citation>
    <scope>NUCLEOTIDE SEQUENCE [LARGE SCALE GENOMIC DNA]</scope>
    <source>
        <strain evidence="2 3">PJ61</strain>
    </source>
</reference>
<feature type="compositionally biased region" description="Low complexity" evidence="1">
    <location>
        <begin position="121"/>
        <end position="146"/>
    </location>
</feature>
<dbReference type="InterPro" id="IPR051888">
    <property type="entry name" value="UPF0148_domain"/>
</dbReference>
<feature type="region of interest" description="Disordered" evidence="1">
    <location>
        <begin position="1"/>
        <end position="36"/>
    </location>
</feature>
<dbReference type="Pfam" id="PF06677">
    <property type="entry name" value="Auto_anti-p27"/>
    <property type="match status" value="1"/>
</dbReference>
<dbReference type="InterPro" id="IPR009563">
    <property type="entry name" value="SSSCA1"/>
</dbReference>
<dbReference type="Proteomes" id="UP001596274">
    <property type="component" value="Unassembled WGS sequence"/>
</dbReference>
<dbReference type="PANTHER" id="PTHR16537:SF1">
    <property type="entry name" value="PROTEIN ZNRD2"/>
    <property type="match status" value="1"/>
</dbReference>
<sequence>MSDGFDKEAEREKLREKFARDDKKREHTQRMSELLLQGATMTNRHCDDCGDPIFRHDGREFCPTCHSGESNDAASAADQSASDPQTGANTNSTAGPRDGDDNGSGMPTIESTGADVPANPSGPDASTTDTSSGASTPDATTDASAPRSQPRGGEPTDRSETAGSRTGGSGTVADARQSLIETLVRFSRKAEATDDPRRAREFLQA</sequence>
<feature type="region of interest" description="Disordered" evidence="1">
    <location>
        <begin position="48"/>
        <end position="176"/>
    </location>
</feature>
<accession>A0ABD5T4X7</accession>
<gene>
    <name evidence="2" type="ORF">ACFQDD_03270</name>
</gene>